<reference evidence="1" key="1">
    <citation type="submission" date="2023-07" db="EMBL/GenBank/DDBJ databases">
        <title>Degradation of tert-butanol by M. austroafricanum TBA100.</title>
        <authorList>
            <person name="Helbich S."/>
            <person name="Vainshtein Y."/>
        </authorList>
    </citation>
    <scope>NUCLEOTIDE SEQUENCE</scope>
    <source>
        <strain evidence="1">TBA100</strain>
    </source>
</reference>
<evidence type="ECO:0000313" key="2">
    <source>
        <dbReference type="Proteomes" id="UP001172687"/>
    </source>
</evidence>
<dbReference type="EMBL" id="JAUHTC010000045">
    <property type="protein sequence ID" value="MDN4518599.1"/>
    <property type="molecule type" value="Genomic_DNA"/>
</dbReference>
<organism evidence="1 2">
    <name type="scientific">Mycolicibacterium austroafricanum</name>
    <name type="common">Mycobacterium austroafricanum</name>
    <dbReference type="NCBI Taxonomy" id="39687"/>
    <lineage>
        <taxon>Bacteria</taxon>
        <taxon>Bacillati</taxon>
        <taxon>Actinomycetota</taxon>
        <taxon>Actinomycetes</taxon>
        <taxon>Mycobacteriales</taxon>
        <taxon>Mycobacteriaceae</taxon>
        <taxon>Mycolicibacterium</taxon>
    </lineage>
</organism>
<evidence type="ECO:0000313" key="1">
    <source>
        <dbReference type="EMBL" id="MDN4518599.1"/>
    </source>
</evidence>
<accession>A0ABT8HD11</accession>
<proteinExistence type="predicted"/>
<protein>
    <recommendedName>
        <fullName evidence="3">DUF3829 domain-containing protein</fullName>
    </recommendedName>
</protein>
<keyword evidence="2" id="KW-1185">Reference proteome</keyword>
<dbReference type="Proteomes" id="UP001172687">
    <property type="component" value="Unassembled WGS sequence"/>
</dbReference>
<comment type="caution">
    <text evidence="1">The sequence shown here is derived from an EMBL/GenBank/DDBJ whole genome shotgun (WGS) entry which is preliminary data.</text>
</comment>
<evidence type="ECO:0008006" key="3">
    <source>
        <dbReference type="Google" id="ProtNLM"/>
    </source>
</evidence>
<sequence>MSVVLVLILGLLVWQETSRESGSGTGDPSRMADDRIDRSVGLLREKDPVCDHWHQAADELNARTEVWSEVDDLTPASRWTPEQKRIYADVGEAMTASSDRFESILPQARNVTIQELIAQVIVYLRKYVQALPEYVESDRRYASIAMNFVNAVTYSCSAVPLVEDMADDEILVSTVAQPALLEDFMPSPDQICAEYLSVVELQNTVLSGWAETDATVAAAQWTEKERALNNAAREVLLTDSTRVREIARNAEGRVIGDLIALQSSYMRAFADAIPTYAPDDVWLWRVSTGIGGGLGAACGANT</sequence>
<name>A0ABT8HD11_MYCAO</name>
<gene>
    <name evidence="1" type="ORF">QYF68_12305</name>
</gene>
<dbReference type="RefSeq" id="WP_145977923.1">
    <property type="nucleotide sequence ID" value="NZ_CP082302.1"/>
</dbReference>